<comment type="caution">
    <text evidence="4">The sequence shown here is derived from an EMBL/GenBank/DDBJ whole genome shotgun (WGS) entry which is preliminary data.</text>
</comment>
<evidence type="ECO:0000313" key="5">
    <source>
        <dbReference type="Proteomes" id="UP001210261"/>
    </source>
</evidence>
<organism evidence="4 5">
    <name type="scientific">Helicobacter ibis</name>
    <dbReference type="NCBI Taxonomy" id="2962633"/>
    <lineage>
        <taxon>Bacteria</taxon>
        <taxon>Pseudomonadati</taxon>
        <taxon>Campylobacterota</taxon>
        <taxon>Epsilonproteobacteria</taxon>
        <taxon>Campylobacterales</taxon>
        <taxon>Helicobacteraceae</taxon>
        <taxon>Helicobacter</taxon>
    </lineage>
</organism>
<keyword evidence="2" id="KW-0812">Transmembrane</keyword>
<evidence type="ECO:0000256" key="1">
    <source>
        <dbReference type="SAM" id="MobiDB-lite"/>
    </source>
</evidence>
<evidence type="ECO:0000259" key="3">
    <source>
        <dbReference type="PROSITE" id="PS51724"/>
    </source>
</evidence>
<name>A0ABT4VCL8_9HELI</name>
<keyword evidence="2" id="KW-1133">Transmembrane helix</keyword>
<dbReference type="PROSITE" id="PS51724">
    <property type="entry name" value="SPOR"/>
    <property type="match status" value="1"/>
</dbReference>
<dbReference type="EMBL" id="JAQHXR010000001">
    <property type="protein sequence ID" value="MDA3968439.1"/>
    <property type="molecule type" value="Genomic_DNA"/>
</dbReference>
<dbReference type="PANTHER" id="PTHR38687">
    <property type="entry name" value="CELL DIVISION PROTEIN DEDD-RELATED"/>
    <property type="match status" value="1"/>
</dbReference>
<gene>
    <name evidence="4" type="ORF">PF021_01975</name>
</gene>
<keyword evidence="2" id="KW-0472">Membrane</keyword>
<dbReference type="SUPFAM" id="SSF110997">
    <property type="entry name" value="Sporulation related repeat"/>
    <property type="match status" value="1"/>
</dbReference>
<feature type="transmembrane region" description="Helical" evidence="2">
    <location>
        <begin position="33"/>
        <end position="54"/>
    </location>
</feature>
<dbReference type="Gene3D" id="3.30.70.1070">
    <property type="entry name" value="Sporulation related repeat"/>
    <property type="match status" value="1"/>
</dbReference>
<dbReference type="InterPro" id="IPR036680">
    <property type="entry name" value="SPOR-like_sf"/>
</dbReference>
<evidence type="ECO:0000313" key="4">
    <source>
        <dbReference type="EMBL" id="MDA3968439.1"/>
    </source>
</evidence>
<feature type="region of interest" description="Disordered" evidence="1">
    <location>
        <begin position="77"/>
        <end position="103"/>
    </location>
</feature>
<feature type="region of interest" description="Disordered" evidence="1">
    <location>
        <begin position="118"/>
        <end position="177"/>
    </location>
</feature>
<dbReference type="Proteomes" id="UP001210261">
    <property type="component" value="Unassembled WGS sequence"/>
</dbReference>
<dbReference type="InterPro" id="IPR052521">
    <property type="entry name" value="Cell_div_SPOR-domain"/>
</dbReference>
<dbReference type="Pfam" id="PF05036">
    <property type="entry name" value="SPOR"/>
    <property type="match status" value="1"/>
</dbReference>
<keyword evidence="5" id="KW-1185">Reference proteome</keyword>
<dbReference type="InterPro" id="IPR007730">
    <property type="entry name" value="SPOR-like_dom"/>
</dbReference>
<dbReference type="PANTHER" id="PTHR38687:SF1">
    <property type="entry name" value="CELL DIVISION PROTEIN DEDD"/>
    <property type="match status" value="1"/>
</dbReference>
<protein>
    <submittedName>
        <fullName evidence="4">SPOR domain-containing protein</fullName>
    </submittedName>
</protein>
<sequence length="255" mass="28704">MNELDKEKDLELDDLLISNSDEEETKGSQGKKIILLGAVAIVLFAIIIVVFYMLQDDKKPVHNAVLETAKPIEKVEVNTPVSSLPKEPSDFGQMPIDNQNQSSDEQFQKIIDQIKAQQKEQAKTPVASNETQKPKEPVRQEQTIQTPKQDKPVQNIQKPATPSESFKDIQTNDPKIQGSEATTGFYVQVGSFSKFSPNKQLLETITQSNFSYRMQKAGDNNRLLIGPFATKKEAQDKLSEIKDRINKDAFIKEIK</sequence>
<dbReference type="RefSeq" id="WP_271020729.1">
    <property type="nucleotide sequence ID" value="NZ_JAQHXR010000001.1"/>
</dbReference>
<accession>A0ABT4VCL8</accession>
<feature type="domain" description="SPOR" evidence="3">
    <location>
        <begin position="179"/>
        <end position="254"/>
    </location>
</feature>
<proteinExistence type="predicted"/>
<evidence type="ECO:0000256" key="2">
    <source>
        <dbReference type="SAM" id="Phobius"/>
    </source>
</evidence>
<reference evidence="4 5" key="1">
    <citation type="submission" date="2023-01" db="EMBL/GenBank/DDBJ databases">
        <title>Description of Helicobacter ibis sp. nov. isolated from faecal droppings of black-faced ibis (Theristicus melanopis).</title>
        <authorList>
            <person name="Lopez-Cantillo M."/>
            <person name="Vidal-Veuthey B."/>
            <person name="Mella A."/>
            <person name="De La Haba R."/>
            <person name="Collado L."/>
        </authorList>
    </citation>
    <scope>NUCLEOTIDE SEQUENCE [LARGE SCALE GENOMIC DNA]</scope>
    <source>
        <strain evidence="4 5">A82</strain>
    </source>
</reference>
<feature type="compositionally biased region" description="Polar residues" evidence="1">
    <location>
        <begin position="140"/>
        <end position="177"/>
    </location>
</feature>